<gene>
    <name evidence="1" type="ORF">HYN51_03860</name>
</gene>
<dbReference type="KEGG" id="lpv:HYN51_03860"/>
<evidence type="ECO:0000313" key="1">
    <source>
        <dbReference type="EMBL" id="AWH87771.1"/>
    </source>
</evidence>
<sequence length="168" mass="18872">MNGANILKVIENLDHDQRWKYMIALGKKAKNYPALSQSLATLADSNIHYHRVIALMSAHGSYEPAMIARALEDASNVYLSSAITLAAQHLDADRITDLVPGLSKKRRHLMFMALLRVRRTIELADKYGWSKSLRDQLQCYRTDKSLWISDAAELVIPPLALPEADSVN</sequence>
<proteinExistence type="predicted"/>
<accession>A0A2Y9TW24</accession>
<dbReference type="RefSeq" id="WP_108899859.1">
    <property type="nucleotide sequence ID" value="NZ_CP029185.2"/>
</dbReference>
<dbReference type="Proteomes" id="UP000244908">
    <property type="component" value="Chromosome"/>
</dbReference>
<dbReference type="OrthoDB" id="2077833at2"/>
<evidence type="ECO:0008006" key="3">
    <source>
        <dbReference type="Google" id="ProtNLM"/>
    </source>
</evidence>
<protein>
    <recommendedName>
        <fullName evidence="3">HEAT repeat domain-containing protein</fullName>
    </recommendedName>
</protein>
<dbReference type="AlphaFoldDB" id="A0A2Y9TW24"/>
<evidence type="ECO:0000313" key="2">
    <source>
        <dbReference type="Proteomes" id="UP000244908"/>
    </source>
</evidence>
<reference evidence="1 2" key="1">
    <citation type="journal article" date="2019" name="Int. J. Syst. Evol. Microbiol.">
        <title>Limnobaculum parvum gen. nov., sp. nov., isolated from a freshwater lake.</title>
        <authorList>
            <person name="Baek C."/>
            <person name="Shin S.K."/>
            <person name="Yi H."/>
        </authorList>
    </citation>
    <scope>NUCLEOTIDE SEQUENCE [LARGE SCALE GENOMIC DNA]</scope>
    <source>
        <strain evidence="1 2">HYN0051</strain>
    </source>
</reference>
<keyword evidence="2" id="KW-1185">Reference proteome</keyword>
<organism evidence="1 2">
    <name type="scientific">Limnobaculum parvum</name>
    <dbReference type="NCBI Taxonomy" id="2172103"/>
    <lineage>
        <taxon>Bacteria</taxon>
        <taxon>Pseudomonadati</taxon>
        <taxon>Pseudomonadota</taxon>
        <taxon>Gammaproteobacteria</taxon>
        <taxon>Enterobacterales</taxon>
        <taxon>Budviciaceae</taxon>
        <taxon>Limnobaculum</taxon>
    </lineage>
</organism>
<dbReference type="EMBL" id="CP029185">
    <property type="protein sequence ID" value="AWH87771.1"/>
    <property type="molecule type" value="Genomic_DNA"/>
</dbReference>
<name>A0A2Y9TW24_9GAMM</name>